<gene>
    <name evidence="3" type="ORF">SAMN02745118_00564</name>
</gene>
<dbReference type="InterPro" id="IPR050709">
    <property type="entry name" value="Biotin_Carboxyl_Carrier/Decarb"/>
</dbReference>
<evidence type="ECO:0000256" key="1">
    <source>
        <dbReference type="ARBA" id="ARBA00023267"/>
    </source>
</evidence>
<dbReference type="PROSITE" id="PS00188">
    <property type="entry name" value="BIOTIN"/>
    <property type="match status" value="1"/>
</dbReference>
<dbReference type="RefSeq" id="WP_078809071.1">
    <property type="nucleotide sequence ID" value="NZ_FUWM01000005.1"/>
</dbReference>
<dbReference type="PANTHER" id="PTHR45266:SF3">
    <property type="entry name" value="OXALOACETATE DECARBOXYLASE ALPHA CHAIN"/>
    <property type="match status" value="1"/>
</dbReference>
<accession>A0A1T4K1W3</accession>
<dbReference type="InterPro" id="IPR001882">
    <property type="entry name" value="Biotin_BS"/>
</dbReference>
<dbReference type="AlphaFoldDB" id="A0A1T4K1W3"/>
<dbReference type="CDD" id="cd06850">
    <property type="entry name" value="biotinyl_domain"/>
    <property type="match status" value="1"/>
</dbReference>
<dbReference type="SUPFAM" id="SSF51230">
    <property type="entry name" value="Single hybrid motif"/>
    <property type="match status" value="1"/>
</dbReference>
<evidence type="ECO:0000313" key="4">
    <source>
        <dbReference type="Proteomes" id="UP000190625"/>
    </source>
</evidence>
<dbReference type="InterPro" id="IPR000089">
    <property type="entry name" value="Biotin_lipoyl"/>
</dbReference>
<name>A0A1T4K1W3_9FIRM</name>
<dbReference type="OrthoDB" id="9812676at2"/>
<dbReference type="EMBL" id="FUWM01000005">
    <property type="protein sequence ID" value="SJZ36462.1"/>
    <property type="molecule type" value="Genomic_DNA"/>
</dbReference>
<sequence>MKRYIVQANNKEYEVFIREAPNGSENLEQDNPQTSDKDDEVVNQVISSTDSAINEDKIPVLAPMSGEVLSIRVDEGSKVNKGQIIMTIEAMKMETEIAAPTSGIINKILVKKGVNCNQKDKLALIEEVGG</sequence>
<dbReference type="FunFam" id="2.40.50.100:FF:000003">
    <property type="entry name" value="Acetyl-CoA carboxylase biotin carboxyl carrier protein"/>
    <property type="match status" value="1"/>
</dbReference>
<reference evidence="4" key="1">
    <citation type="submission" date="2017-02" db="EMBL/GenBank/DDBJ databases">
        <authorList>
            <person name="Varghese N."/>
            <person name="Submissions S."/>
        </authorList>
    </citation>
    <scope>NUCLEOTIDE SEQUENCE [LARGE SCALE GENOMIC DNA]</scope>
    <source>
        <strain evidence="4">ATCC BAA-73</strain>
    </source>
</reference>
<dbReference type="Pfam" id="PF00364">
    <property type="entry name" value="Biotin_lipoyl"/>
    <property type="match status" value="1"/>
</dbReference>
<dbReference type="Gene3D" id="2.40.50.100">
    <property type="match status" value="1"/>
</dbReference>
<proteinExistence type="predicted"/>
<dbReference type="PROSITE" id="PS50968">
    <property type="entry name" value="BIOTINYL_LIPOYL"/>
    <property type="match status" value="1"/>
</dbReference>
<dbReference type="PANTHER" id="PTHR45266">
    <property type="entry name" value="OXALOACETATE DECARBOXYLASE ALPHA CHAIN"/>
    <property type="match status" value="1"/>
</dbReference>
<evidence type="ECO:0000313" key="3">
    <source>
        <dbReference type="EMBL" id="SJZ36462.1"/>
    </source>
</evidence>
<feature type="domain" description="Lipoyl-binding" evidence="2">
    <location>
        <begin position="53"/>
        <end position="126"/>
    </location>
</feature>
<dbReference type="STRING" id="142842.SAMN02745118_00564"/>
<evidence type="ECO:0000259" key="2">
    <source>
        <dbReference type="PROSITE" id="PS50968"/>
    </source>
</evidence>
<dbReference type="InterPro" id="IPR011053">
    <property type="entry name" value="Single_hybrid_motif"/>
</dbReference>
<protein>
    <submittedName>
        <fullName evidence="3">Biotin-requiring enzyme</fullName>
    </submittedName>
</protein>
<keyword evidence="1" id="KW-0092">Biotin</keyword>
<keyword evidence="4" id="KW-1185">Reference proteome</keyword>
<organism evidence="3 4">
    <name type="scientific">Selenihalanaerobacter shriftii</name>
    <dbReference type="NCBI Taxonomy" id="142842"/>
    <lineage>
        <taxon>Bacteria</taxon>
        <taxon>Bacillati</taxon>
        <taxon>Bacillota</taxon>
        <taxon>Clostridia</taxon>
        <taxon>Halanaerobiales</taxon>
        <taxon>Halobacteroidaceae</taxon>
        <taxon>Selenihalanaerobacter</taxon>
    </lineage>
</organism>
<dbReference type="Proteomes" id="UP000190625">
    <property type="component" value="Unassembled WGS sequence"/>
</dbReference>